<evidence type="ECO:0000313" key="9">
    <source>
        <dbReference type="Proteomes" id="UP000027997"/>
    </source>
</evidence>
<protein>
    <recommendedName>
        <fullName evidence="10">Cell division protein MukB</fullName>
    </recommendedName>
</protein>
<keyword evidence="4" id="KW-0238">DNA-binding</keyword>
<dbReference type="STRING" id="305900.GV64_01005"/>
<dbReference type="SUPFAM" id="SSF52540">
    <property type="entry name" value="P-loop containing nucleoside triphosphate hydrolases"/>
    <property type="match status" value="2"/>
</dbReference>
<dbReference type="eggNOG" id="COG3096">
    <property type="taxonomic scope" value="Bacteria"/>
</dbReference>
<sequence length="1470" mass="168665">MSQKRTQIRSLTMVNFRGIFFKTLEMHPLMSNLIGHNGAGKTTIMGALLINRVPDNRLIRLRNNSDSGQDRSDNGIWGRIGAGTCYSLVDYELHDGRRVIAGVRIRRLTQPKVELKLFAITGIEASVPVRDLVMKPLPGEDNRYEPLDGKALRNQITLMGGELLTFNTTAQYMNWQFEQRIIPRRMENSQDRQRYYRMLETSLYGGLSSELQKGLRDYLLPADDQVRQSIGSMQSALQETQTTRRKIETTRSDRKVIREILESSYALGEHVLAWAEKQKIKLQQELKDKQQQERQAELQLETKRQQLSAIDARLLTLDALEAELASREEDASERLDHAKDLERLHTDLERLENEQSNHSQQLEELNEQKNLLDLQHQEESADLERLQADVAQLMDQLTSVEQAYSEEARKAGLYQAALRALNEVRESFDQQDLTADKLSSLMGTLLQDHSTTSECYYRQLPLLEQAEAIRGHFNATLSLLTTLGDHEIPLNQAASRSDHWRHHQQQQTTLAAQIPVLIQRQQQRQKEEEQLKKLQQAITTLPESWRHNLQDEASWNTSLRTAGHEQQYQQQKMETLREQIQQTHRTQDQVKASLTQARQDHILWQDARKLSQDIQTIRPEAPLSNQDDFTALRQQVSHGQQENLQANAQLGKQLDELRARMAQLEIKASKELQQLQKLADITGGVVISDYFDNDDISLEEAAWLEAKFGPLRHAIQVRDISKAANIIREESDRPDHVWLLCGKPGESFSEEEYVHTPFDQKEDGSVLVEIASNVARLSREPEFPTIGRLAREKEQARLRELEERLLDQLQELAIDKRQLEKCQQYLDQLSARSQWLGVQEPPIEEYAAQLEELELQAESLNTELNDTSQQLNILNGVIRCLEQWQTSAWLLNEDPDRESLAEIRDQLQEANQAKGWLDKHQRTIQKLNDHRFYIEQPPIENLDALRAELAQLKQQLSLYSQQKDLLSAATTQAPNLRFAESVTRQEETESLQKQLRGEYQTKKQTEQRQNQQVKQLEQQCNQLGLNINSITTLLEQNLAQQSEFKRQINDIPLTWKTGLKEECAAQLTAIRLEKAGLSQEIKQQSENKITAKADRNKIEEQLSNTIADIHQLEPKVQQATHNHELIVEQAELSGQQQRLHIHHLLNQDDEALRNGMASARIALAKVLETEQSGLFQQIEKSSSSDLPGLFQCFIDAQHHLAQRMDKTLYQSDDPRQNLERLEEHLTRLETLLKDAEQRFLAESDSLGQNIQRKINKERKQIHQLNAALSSVHFGTIRAIKIELEVIDSFQKILDALQQEFYADLFRKPDITVEAALEYLFKKETGGTIVGDKLLDYREYIRLNILIQRAGSNQYEPANPTNLSTGEAIGTGLAILTMVLHSWEVATNNRDGKGHAASRLLFLDEAARLDARALATLEELCDHQSLQLLVGAPDNVLPKNGVTYRMVRLMEPYEHVIFSGVKGRLPQSAES</sequence>
<feature type="domain" description="MukB N-terminal" evidence="6">
    <location>
        <begin position="4"/>
        <end position="223"/>
    </location>
</feature>
<name>A0A081K5S9_9GAMM</name>
<feature type="coiled-coil region" evidence="5">
    <location>
        <begin position="1067"/>
        <end position="1101"/>
    </location>
</feature>
<feature type="coiled-coil region" evidence="5">
    <location>
        <begin position="647"/>
        <end position="681"/>
    </location>
</feature>
<evidence type="ECO:0000259" key="7">
    <source>
        <dbReference type="Pfam" id="PF16330"/>
    </source>
</evidence>
<evidence type="ECO:0000256" key="4">
    <source>
        <dbReference type="ARBA" id="ARBA00023125"/>
    </source>
</evidence>
<feature type="coiled-coil region" evidence="5">
    <location>
        <begin position="334"/>
        <end position="403"/>
    </location>
</feature>
<evidence type="ECO:0000313" key="8">
    <source>
        <dbReference type="EMBL" id="KEI69505.1"/>
    </source>
</evidence>
<dbReference type="GO" id="GO:0009295">
    <property type="term" value="C:nucleoid"/>
    <property type="evidence" value="ECO:0007669"/>
    <property type="project" value="InterPro"/>
</dbReference>
<evidence type="ECO:0000259" key="6">
    <source>
        <dbReference type="Pfam" id="PF04310"/>
    </source>
</evidence>
<dbReference type="Proteomes" id="UP000027997">
    <property type="component" value="Unassembled WGS sequence"/>
</dbReference>
<dbReference type="GO" id="GO:0005524">
    <property type="term" value="F:ATP binding"/>
    <property type="evidence" value="ECO:0007669"/>
    <property type="project" value="InterPro"/>
</dbReference>
<dbReference type="Gene3D" id="3.40.1140.10">
    <property type="match status" value="2"/>
</dbReference>
<dbReference type="RefSeq" id="WP_020582072.1">
    <property type="nucleotide sequence ID" value="NZ_JOJP01000001.1"/>
</dbReference>
<keyword evidence="1" id="KW-0963">Cytoplasm</keyword>
<dbReference type="Gene3D" id="3.30.70.3500">
    <property type="entry name" value="MukB, hinge domain"/>
    <property type="match status" value="1"/>
</dbReference>
<dbReference type="GO" id="GO:0005737">
    <property type="term" value="C:cytoplasm"/>
    <property type="evidence" value="ECO:0007669"/>
    <property type="project" value="TreeGrafter"/>
</dbReference>
<feature type="coiled-coil region" evidence="5">
    <location>
        <begin position="999"/>
        <end position="1026"/>
    </location>
</feature>
<dbReference type="EMBL" id="JOJP01000001">
    <property type="protein sequence ID" value="KEI69505.1"/>
    <property type="molecule type" value="Genomic_DNA"/>
</dbReference>
<dbReference type="InterPro" id="IPR032520">
    <property type="entry name" value="MukB_hinge"/>
</dbReference>
<dbReference type="GO" id="GO:0007059">
    <property type="term" value="P:chromosome segregation"/>
    <property type="evidence" value="ECO:0007669"/>
    <property type="project" value="UniProtKB-KW"/>
</dbReference>
<dbReference type="InterPro" id="IPR042501">
    <property type="entry name" value="MukB_hinge_sf"/>
</dbReference>
<feature type="coiled-coil region" evidence="5">
    <location>
        <begin position="942"/>
        <end position="969"/>
    </location>
</feature>
<evidence type="ECO:0000256" key="3">
    <source>
        <dbReference type="ARBA" id="ARBA00023067"/>
    </source>
</evidence>
<feature type="coiled-coil region" evidence="5">
    <location>
        <begin position="1218"/>
        <end position="1267"/>
    </location>
</feature>
<keyword evidence="9" id="KW-1185">Reference proteome</keyword>
<dbReference type="Pfam" id="PF04310">
    <property type="entry name" value="MukB"/>
    <property type="match status" value="1"/>
</dbReference>
<keyword evidence="2" id="KW-0159">Chromosome partition</keyword>
<organism evidence="8 9">
    <name type="scientific">Endozoicomonas elysicola</name>
    <dbReference type="NCBI Taxonomy" id="305900"/>
    <lineage>
        <taxon>Bacteria</taxon>
        <taxon>Pseudomonadati</taxon>
        <taxon>Pseudomonadota</taxon>
        <taxon>Gammaproteobacteria</taxon>
        <taxon>Oceanospirillales</taxon>
        <taxon>Endozoicomonadaceae</taxon>
        <taxon>Endozoicomonas</taxon>
    </lineage>
</organism>
<keyword evidence="5" id="KW-0175">Coiled coil</keyword>
<comment type="caution">
    <text evidence="8">The sequence shown here is derived from an EMBL/GenBank/DDBJ whole genome shotgun (WGS) entry which is preliminary data.</text>
</comment>
<dbReference type="NCBIfam" id="NF003422">
    <property type="entry name" value="PRK04863.1"/>
    <property type="match status" value="1"/>
</dbReference>
<feature type="domain" description="MukB hinge" evidence="7">
    <location>
        <begin position="649"/>
        <end position="817"/>
    </location>
</feature>
<dbReference type="GO" id="GO:0030261">
    <property type="term" value="P:chromosome condensation"/>
    <property type="evidence" value="ECO:0007669"/>
    <property type="project" value="UniProtKB-KW"/>
</dbReference>
<evidence type="ECO:0008006" key="10">
    <source>
        <dbReference type="Google" id="ProtNLM"/>
    </source>
</evidence>
<dbReference type="InterPro" id="IPR027417">
    <property type="entry name" value="P-loop_NTPase"/>
</dbReference>
<evidence type="ECO:0000256" key="2">
    <source>
        <dbReference type="ARBA" id="ARBA00022829"/>
    </source>
</evidence>
<keyword evidence="3" id="KW-0226">DNA condensation</keyword>
<evidence type="ECO:0000256" key="1">
    <source>
        <dbReference type="ARBA" id="ARBA00022490"/>
    </source>
</evidence>
<dbReference type="PANTHER" id="PTHR42963">
    <property type="entry name" value="CHROMOSOME PARTITION PROTEIN MUKB"/>
    <property type="match status" value="1"/>
</dbReference>
<dbReference type="PANTHER" id="PTHR42963:SF1">
    <property type="entry name" value="DUF4476 DOMAIN-CONTAINING PROTEIN"/>
    <property type="match status" value="1"/>
</dbReference>
<dbReference type="InterPro" id="IPR007406">
    <property type="entry name" value="MukB_N_dom"/>
</dbReference>
<reference evidence="8 9" key="1">
    <citation type="submission" date="2014-06" db="EMBL/GenBank/DDBJ databases">
        <title>Whole Genome Sequences of Three Symbiotic Endozoicomonas Bacteria.</title>
        <authorList>
            <person name="Neave M.J."/>
            <person name="Apprill A."/>
            <person name="Voolstra C.R."/>
        </authorList>
    </citation>
    <scope>NUCLEOTIDE SEQUENCE [LARGE SCALE GENOMIC DNA]</scope>
    <source>
        <strain evidence="8 9">DSM 22380</strain>
    </source>
</reference>
<proteinExistence type="predicted"/>
<gene>
    <name evidence="8" type="ORF">GV64_01005</name>
</gene>
<accession>A0A081K5S9</accession>
<dbReference type="Pfam" id="PF16330">
    <property type="entry name" value="MukB_hinge"/>
    <property type="match status" value="1"/>
</dbReference>
<evidence type="ECO:0000256" key="5">
    <source>
        <dbReference type="SAM" id="Coils"/>
    </source>
</evidence>
<dbReference type="InterPro" id="IPR050308">
    <property type="entry name" value="MukB/SMC"/>
</dbReference>
<feature type="coiled-coil region" evidence="5">
    <location>
        <begin position="791"/>
        <end position="870"/>
    </location>
</feature>
<dbReference type="GO" id="GO:0003677">
    <property type="term" value="F:DNA binding"/>
    <property type="evidence" value="ECO:0007669"/>
    <property type="project" value="UniProtKB-KW"/>
</dbReference>
<feature type="coiled-coil region" evidence="5">
    <location>
        <begin position="272"/>
        <end position="306"/>
    </location>
</feature>